<evidence type="ECO:0000313" key="2">
    <source>
        <dbReference type="Proteomes" id="UP000807306"/>
    </source>
</evidence>
<accession>A0A9P6EPM9</accession>
<reference evidence="1" key="1">
    <citation type="submission" date="2020-11" db="EMBL/GenBank/DDBJ databases">
        <authorList>
            <consortium name="DOE Joint Genome Institute"/>
            <person name="Ahrendt S."/>
            <person name="Riley R."/>
            <person name="Andreopoulos W."/>
            <person name="Labutti K."/>
            <person name="Pangilinan J."/>
            <person name="Ruiz-Duenas F.J."/>
            <person name="Barrasa J.M."/>
            <person name="Sanchez-Garcia M."/>
            <person name="Camarero S."/>
            <person name="Miyauchi S."/>
            <person name="Serrano A."/>
            <person name="Linde D."/>
            <person name="Babiker R."/>
            <person name="Drula E."/>
            <person name="Ayuso-Fernandez I."/>
            <person name="Pacheco R."/>
            <person name="Padilla G."/>
            <person name="Ferreira P."/>
            <person name="Barriuso J."/>
            <person name="Kellner H."/>
            <person name="Castanera R."/>
            <person name="Alfaro M."/>
            <person name="Ramirez L."/>
            <person name="Pisabarro A.G."/>
            <person name="Kuo A."/>
            <person name="Tritt A."/>
            <person name="Lipzen A."/>
            <person name="He G."/>
            <person name="Yan M."/>
            <person name="Ng V."/>
            <person name="Cullen D."/>
            <person name="Martin F."/>
            <person name="Rosso M.-N."/>
            <person name="Henrissat B."/>
            <person name="Hibbett D."/>
            <person name="Martinez A.T."/>
            <person name="Grigoriev I.V."/>
        </authorList>
    </citation>
    <scope>NUCLEOTIDE SEQUENCE</scope>
    <source>
        <strain evidence="1">CBS 506.95</strain>
    </source>
</reference>
<keyword evidence="2" id="KW-1185">Reference proteome</keyword>
<dbReference type="AlphaFoldDB" id="A0A9P6EPM9"/>
<comment type="caution">
    <text evidence="1">The sequence shown here is derived from an EMBL/GenBank/DDBJ whole genome shotgun (WGS) entry which is preliminary data.</text>
</comment>
<organism evidence="1 2">
    <name type="scientific">Crepidotus variabilis</name>
    <dbReference type="NCBI Taxonomy" id="179855"/>
    <lineage>
        <taxon>Eukaryota</taxon>
        <taxon>Fungi</taxon>
        <taxon>Dikarya</taxon>
        <taxon>Basidiomycota</taxon>
        <taxon>Agaricomycotina</taxon>
        <taxon>Agaricomycetes</taxon>
        <taxon>Agaricomycetidae</taxon>
        <taxon>Agaricales</taxon>
        <taxon>Agaricineae</taxon>
        <taxon>Crepidotaceae</taxon>
        <taxon>Crepidotus</taxon>
    </lineage>
</organism>
<dbReference type="Proteomes" id="UP000807306">
    <property type="component" value="Unassembled WGS sequence"/>
</dbReference>
<protein>
    <submittedName>
        <fullName evidence="1">Uncharacterized protein</fullName>
    </submittedName>
</protein>
<gene>
    <name evidence="1" type="ORF">CPB83DRAFT_845808</name>
</gene>
<evidence type="ECO:0000313" key="1">
    <source>
        <dbReference type="EMBL" id="KAF9533085.1"/>
    </source>
</evidence>
<dbReference type="EMBL" id="MU157829">
    <property type="protein sequence ID" value="KAF9533085.1"/>
    <property type="molecule type" value="Genomic_DNA"/>
</dbReference>
<sequence>MTAPGAVCMLLWGSMTVAERDRVCEAQAFGCFVSRPAYSYATVPLCCPFRWMVIAVWPFRRSKAFLPLTSE</sequence>
<name>A0A9P6EPM9_9AGAR</name>
<proteinExistence type="predicted"/>